<dbReference type="RefSeq" id="WP_151754795.1">
    <property type="nucleotide sequence ID" value="NZ_BKZW01000001.1"/>
</dbReference>
<proteinExistence type="predicted"/>
<name>A0A5J4KGQ8_9CHLR</name>
<dbReference type="AlphaFoldDB" id="A0A5J4KGQ8"/>
<dbReference type="EMBL" id="BKZW01000001">
    <property type="protein sequence ID" value="GER86705.1"/>
    <property type="molecule type" value="Genomic_DNA"/>
</dbReference>
<sequence>MTANVAQFAGALQAISTLTARQPAQPVRVAIIGSTSFSPLSLVTSFIAHLPTNCVILSSQTDKVNQQALTTARHYGYKVEEFMLDWTQLEAGSVDAKDNELIHSASIIVAFWGNQGQGIASILAAAREAKIPVFTISPPTSLPRPIQRPLF</sequence>
<dbReference type="Proteomes" id="UP000326912">
    <property type="component" value="Unassembled WGS sequence"/>
</dbReference>
<gene>
    <name evidence="1" type="ORF">KDW_08670</name>
</gene>
<reference evidence="1 2" key="1">
    <citation type="submission" date="2019-10" db="EMBL/GenBank/DDBJ databases">
        <title>Dictyobacter vulcani sp. nov., within the class Ktedonobacteria, isolated from soil of volcanic Mt. Zao.</title>
        <authorList>
            <person name="Zheng Y."/>
            <person name="Wang C.M."/>
            <person name="Sakai Y."/>
            <person name="Abe K."/>
            <person name="Yokota A."/>
            <person name="Yabe S."/>
        </authorList>
    </citation>
    <scope>NUCLEOTIDE SEQUENCE [LARGE SCALE GENOMIC DNA]</scope>
    <source>
        <strain evidence="1 2">W12</strain>
    </source>
</reference>
<protein>
    <submittedName>
        <fullName evidence="1">Uncharacterized protein</fullName>
    </submittedName>
</protein>
<keyword evidence="2" id="KW-1185">Reference proteome</keyword>
<comment type="caution">
    <text evidence="1">The sequence shown here is derived from an EMBL/GenBank/DDBJ whole genome shotgun (WGS) entry which is preliminary data.</text>
</comment>
<accession>A0A5J4KGQ8</accession>
<organism evidence="1 2">
    <name type="scientific">Dictyobacter vulcani</name>
    <dbReference type="NCBI Taxonomy" id="2607529"/>
    <lineage>
        <taxon>Bacteria</taxon>
        <taxon>Bacillati</taxon>
        <taxon>Chloroflexota</taxon>
        <taxon>Ktedonobacteria</taxon>
        <taxon>Ktedonobacterales</taxon>
        <taxon>Dictyobacteraceae</taxon>
        <taxon>Dictyobacter</taxon>
    </lineage>
</organism>
<evidence type="ECO:0000313" key="2">
    <source>
        <dbReference type="Proteomes" id="UP000326912"/>
    </source>
</evidence>
<evidence type="ECO:0000313" key="1">
    <source>
        <dbReference type="EMBL" id="GER86705.1"/>
    </source>
</evidence>